<evidence type="ECO:0000259" key="1">
    <source>
        <dbReference type="Pfam" id="PF23868"/>
    </source>
</evidence>
<keyword evidence="3" id="KW-1185">Reference proteome</keyword>
<reference evidence="2" key="1">
    <citation type="submission" date="2013-12" db="EMBL/GenBank/DDBJ databases">
        <authorList>
            <person name="Genoscope - CEA"/>
        </authorList>
    </citation>
    <scope>NUCLEOTIDE SEQUENCE</scope>
    <source>
        <strain evidence="2">CBS 1993</strain>
    </source>
</reference>
<name>W6MJX6_9ASCO</name>
<reference evidence="2" key="2">
    <citation type="submission" date="2014-02" db="EMBL/GenBank/DDBJ databases">
        <title>Complete DNA sequence of /Kuraishia capsulata/ illustrates novel genomic features among budding yeasts (/Saccharomycotina/).</title>
        <authorList>
            <person name="Morales L."/>
            <person name="Noel B."/>
            <person name="Porcel B."/>
            <person name="Marcet-Houben M."/>
            <person name="Hullo M-F."/>
            <person name="Sacerdot C."/>
            <person name="Tekaia F."/>
            <person name="Leh-Louis V."/>
            <person name="Despons L."/>
            <person name="Khanna V."/>
            <person name="Aury J-M."/>
            <person name="Barbe V."/>
            <person name="Couloux A."/>
            <person name="Labadie K."/>
            <person name="Pelletier E."/>
            <person name="Souciet J-L."/>
            <person name="Boekhout T."/>
            <person name="Gabaldon T."/>
            <person name="Wincker P."/>
            <person name="Dujon B."/>
        </authorList>
    </citation>
    <scope>NUCLEOTIDE SEQUENCE</scope>
    <source>
        <strain evidence="2">CBS 1993</strain>
    </source>
</reference>
<evidence type="ECO:0000313" key="2">
    <source>
        <dbReference type="EMBL" id="CDK24847.1"/>
    </source>
</evidence>
<evidence type="ECO:0000313" key="3">
    <source>
        <dbReference type="Proteomes" id="UP000019384"/>
    </source>
</evidence>
<dbReference type="Pfam" id="PF23868">
    <property type="entry name" value="Mmc1_C"/>
    <property type="match status" value="1"/>
</dbReference>
<accession>W6MJX6</accession>
<dbReference type="Proteomes" id="UP000019384">
    <property type="component" value="Unassembled WGS sequence"/>
</dbReference>
<organism evidence="2 3">
    <name type="scientific">Kuraishia capsulata CBS 1993</name>
    <dbReference type="NCBI Taxonomy" id="1382522"/>
    <lineage>
        <taxon>Eukaryota</taxon>
        <taxon>Fungi</taxon>
        <taxon>Dikarya</taxon>
        <taxon>Ascomycota</taxon>
        <taxon>Saccharomycotina</taxon>
        <taxon>Pichiomycetes</taxon>
        <taxon>Pichiales</taxon>
        <taxon>Pichiaceae</taxon>
        <taxon>Kuraishia</taxon>
    </lineage>
</organism>
<sequence>MVFPGICSIARFAKVHPVARTVSFRCASSSTLESQLELAKQCFTSSSITEKIEVLQSSLPPKSGHSNSVRIGIVAAKPEIRNKLTNVLLCDPLDFEGWYTEFSKRPTDTANVVKFGTGLESQDVGNARFYNVPSPFLSAELRPAYHGKIGESGSSESGDPGMNKEFFNNLEVLEVSDLKLEEPGIVKGVSEIQLSESLKATRPFLGCNIYIFVKSQFSDSPDPKFSSWPMIQVLDTPEVNEYLATPISDLVVDLDATETANELLMTSTSNSSQFLSLTKKSNINSLLYEINKQTSGKKPIVSLLKCLVHEMYSELSSEHEGHNGKASSELYMARQNAQLTDKEARFSTEIHDWAQRSHLELQSEIIPFLDNQFVYTFGKIPQILLNVDEFDLVLSRALFGTSKSQNSGWFSRSVSGNGFLSASQARFDYILGKIDGLPSDISEDHYVTSVKSYLPETSAIESVKTAATNEKLVMLQKLVNKSIISNLGLVNLPVFFVVSLLHLYGHIDLNTGGALFVLSLGLTLNNISKDTGKLLEGFKVWYVEELRKSIDQSKVLLMSALADKISGTKKRLLKKFKVISDIEKGIEGLEQ</sequence>
<dbReference type="STRING" id="1382522.W6MJX6"/>
<dbReference type="GeneID" id="34518250"/>
<dbReference type="PANTHER" id="PTHR38644">
    <property type="entry name" value="EXPRESSED PROTEIN"/>
    <property type="match status" value="1"/>
</dbReference>
<dbReference type="OrthoDB" id="4083320at2759"/>
<dbReference type="HOGENOM" id="CLU_468553_0_0_1"/>
<dbReference type="PANTHER" id="PTHR38644:SF1">
    <property type="entry name" value="EXPRESSED PROTEIN"/>
    <property type="match status" value="1"/>
</dbReference>
<gene>
    <name evidence="2" type="ORF">KUCA_T00000814001</name>
</gene>
<dbReference type="InterPro" id="IPR056196">
    <property type="entry name" value="Mmc1_C"/>
</dbReference>
<feature type="domain" description="Mmc1 C-terminal" evidence="1">
    <location>
        <begin position="416"/>
        <end position="547"/>
    </location>
</feature>
<proteinExistence type="predicted"/>
<protein>
    <recommendedName>
        <fullName evidence="1">Mmc1 C-terminal domain-containing protein</fullName>
    </recommendedName>
</protein>
<dbReference type="RefSeq" id="XP_022456862.1">
    <property type="nucleotide sequence ID" value="XM_022605389.1"/>
</dbReference>
<dbReference type="AlphaFoldDB" id="W6MJX6"/>
<dbReference type="EMBL" id="HG793125">
    <property type="protein sequence ID" value="CDK24847.1"/>
    <property type="molecule type" value="Genomic_DNA"/>
</dbReference>